<dbReference type="PANTHER" id="PTHR22617:SF43">
    <property type="entry name" value="PROTEIN PILI"/>
    <property type="match status" value="1"/>
</dbReference>
<name>A0A848G702_9RHOO</name>
<dbReference type="Pfam" id="PF01584">
    <property type="entry name" value="CheW"/>
    <property type="match status" value="1"/>
</dbReference>
<dbReference type="EMBL" id="JABBGA010000007">
    <property type="protein sequence ID" value="NML26183.1"/>
    <property type="molecule type" value="Genomic_DNA"/>
</dbReference>
<reference evidence="2 3" key="1">
    <citation type="submission" date="2020-04" db="EMBL/GenBank/DDBJ databases">
        <title>Zoogloea sp. G-4-1-14 isolated from soil.</title>
        <authorList>
            <person name="Dahal R.H."/>
        </authorList>
    </citation>
    <scope>NUCLEOTIDE SEQUENCE [LARGE SCALE GENOMIC DNA]</scope>
    <source>
        <strain evidence="2 3">G-4-1-14</strain>
    </source>
</reference>
<dbReference type="PROSITE" id="PS50851">
    <property type="entry name" value="CHEW"/>
    <property type="match status" value="1"/>
</dbReference>
<dbReference type="GO" id="GO:0007165">
    <property type="term" value="P:signal transduction"/>
    <property type="evidence" value="ECO:0007669"/>
    <property type="project" value="InterPro"/>
</dbReference>
<sequence>MASWKGVDFDGDLARIVRHMVEVETYRESLQSLQAVWDNLTVLGQLSGTGTEITGMRAAFAQLTGTLLNSLATESRRKVAEDLGSRAQVSIDILIRNLFERTADIGFLATDSDLCAFVEAASAGQVSDRQRILARFQEYVAKYSVYSDILLLDRHGSVLCQLDEAHPVEHSADPLIREALTADAAYVERYGPTDLQPGAGPALIYAWRVCPPGGGGAAGVLCLVFRFANECEGIFRNLRAGDDWSVITVLDDAGRVLASSDPWQVPVGAPLETCDDSSCRIIRFAGREYMAATRATRGYQGYFGPGWRGHVMVPLEYAFEAPAVRALENVPAPVLAQVMESPALFSEALQLIPRQADAIQRELNRAVWNGNVRQSRQGKAAQGINASFSKTLLWEISNTGVRTKDIFERSIANLHETVVSTILRDCAGRAALAIDIMDRNLYERANDCRWWALTTAFREALAAGMAGAEAARRLSPILRTINSLYTVYTNLILFDEVGTVLAVSSPDSEALVGQTLEEEWVRRTLMLDNPQAYCVSAFAPTPLYGGRPTYIYGAAVRHPVHTHQVVGGIAIVFDAAPQLAAMLSDSLPQAAPDDPHAGVAIFAGSDGRVIAASDPSLPAGTPLALPEACFALAPGASYSGIVAHDGRLHAVAARMSAGYREYKGPDDAYRNDVLALMLIPLTDADEAAVAHAAPVRRSAASRLQGKPDEVSVELATFHIGGNWYGMHSGDIVESIDVQRITSLPGLPAHVRGCVMYEGDPIMVVDLRDYVNGAPNGAASQIVIVKGATNGQLLGLLVDELGEIPEVPVSLIQPVAGLFQGSASLVDSIVKTDGGLGGGLLLLLSADKLAARLGGELAVEA</sequence>
<dbReference type="RefSeq" id="WP_169145728.1">
    <property type="nucleotide sequence ID" value="NZ_JABBGA010000007.1"/>
</dbReference>
<gene>
    <name evidence="2" type="ORF">HHL15_10560</name>
</gene>
<evidence type="ECO:0000313" key="3">
    <source>
        <dbReference type="Proteomes" id="UP000580043"/>
    </source>
</evidence>
<dbReference type="GO" id="GO:0006935">
    <property type="term" value="P:chemotaxis"/>
    <property type="evidence" value="ECO:0007669"/>
    <property type="project" value="InterPro"/>
</dbReference>
<dbReference type="GO" id="GO:0005829">
    <property type="term" value="C:cytosol"/>
    <property type="evidence" value="ECO:0007669"/>
    <property type="project" value="TreeGrafter"/>
</dbReference>
<feature type="domain" description="CheW-like" evidence="1">
    <location>
        <begin position="711"/>
        <end position="854"/>
    </location>
</feature>
<accession>A0A848G702</accession>
<dbReference type="SMART" id="SM00260">
    <property type="entry name" value="CheW"/>
    <property type="match status" value="1"/>
</dbReference>
<comment type="caution">
    <text evidence="2">The sequence shown here is derived from an EMBL/GenBank/DDBJ whole genome shotgun (WGS) entry which is preliminary data.</text>
</comment>
<protein>
    <submittedName>
        <fullName evidence="2">Chemotaxis protein CheW</fullName>
    </submittedName>
</protein>
<dbReference type="InterPro" id="IPR002545">
    <property type="entry name" value="CheW-lke_dom"/>
</dbReference>
<dbReference type="InterPro" id="IPR036061">
    <property type="entry name" value="CheW-like_dom_sf"/>
</dbReference>
<dbReference type="SUPFAM" id="SSF50341">
    <property type="entry name" value="CheW-like"/>
    <property type="match status" value="1"/>
</dbReference>
<dbReference type="Gene3D" id="2.30.30.40">
    <property type="entry name" value="SH3 Domains"/>
    <property type="match status" value="1"/>
</dbReference>
<evidence type="ECO:0000259" key="1">
    <source>
        <dbReference type="PROSITE" id="PS50851"/>
    </source>
</evidence>
<keyword evidence="3" id="KW-1185">Reference proteome</keyword>
<dbReference type="AlphaFoldDB" id="A0A848G702"/>
<proteinExistence type="predicted"/>
<dbReference type="InterPro" id="IPR039315">
    <property type="entry name" value="CheW"/>
</dbReference>
<dbReference type="Gene3D" id="2.40.50.180">
    <property type="entry name" value="CheA-289, Domain 4"/>
    <property type="match status" value="1"/>
</dbReference>
<dbReference type="Proteomes" id="UP000580043">
    <property type="component" value="Unassembled WGS sequence"/>
</dbReference>
<dbReference type="PANTHER" id="PTHR22617">
    <property type="entry name" value="CHEMOTAXIS SENSOR HISTIDINE KINASE-RELATED"/>
    <property type="match status" value="1"/>
</dbReference>
<organism evidence="2 3">
    <name type="scientific">Zoogloea dura</name>
    <dbReference type="NCBI Taxonomy" id="2728840"/>
    <lineage>
        <taxon>Bacteria</taxon>
        <taxon>Pseudomonadati</taxon>
        <taxon>Pseudomonadota</taxon>
        <taxon>Betaproteobacteria</taxon>
        <taxon>Rhodocyclales</taxon>
        <taxon>Zoogloeaceae</taxon>
        <taxon>Zoogloea</taxon>
    </lineage>
</organism>
<evidence type="ECO:0000313" key="2">
    <source>
        <dbReference type="EMBL" id="NML26183.1"/>
    </source>
</evidence>